<accession>H7FRH6</accession>
<reference evidence="1 2" key="1">
    <citation type="journal article" date="2014" name="Acta Crystallogr. D">
        <title>Structure-based characterization and antifreeze properties of a hyperactive ice-binding protein from the Antarctic bacterium Flavobacterium frigoris PS1.</title>
        <authorList>
            <person name="Do H."/>
            <person name="Kim S.J."/>
            <person name="Kim H.J."/>
            <person name="Lee J.H."/>
        </authorList>
    </citation>
    <scope>NUCLEOTIDE SEQUENCE [LARGE SCALE GENOMIC DNA]</scope>
    <source>
        <strain evidence="1 2">PS1</strain>
    </source>
</reference>
<organism evidence="1 2">
    <name type="scientific">Flavobacterium frigoris (strain PS1)</name>
    <dbReference type="NCBI Taxonomy" id="1086011"/>
    <lineage>
        <taxon>Bacteria</taxon>
        <taxon>Pseudomonadati</taxon>
        <taxon>Bacteroidota</taxon>
        <taxon>Flavobacteriia</taxon>
        <taxon>Flavobacteriales</taxon>
        <taxon>Flavobacteriaceae</taxon>
        <taxon>Flavobacterium</taxon>
    </lineage>
</organism>
<evidence type="ECO:0000313" key="2">
    <source>
        <dbReference type="Proteomes" id="UP000005566"/>
    </source>
</evidence>
<dbReference type="EMBL" id="AHKF01000017">
    <property type="protein sequence ID" value="EIA08959.1"/>
    <property type="molecule type" value="Genomic_DNA"/>
</dbReference>
<gene>
    <name evidence="1" type="ORF">HJ01_01725</name>
</gene>
<dbReference type="AlphaFoldDB" id="H7FRH6"/>
<dbReference type="PATRIC" id="fig|1086011.3.peg.1686"/>
<comment type="caution">
    <text evidence="1">The sequence shown here is derived from an EMBL/GenBank/DDBJ whole genome shotgun (WGS) entry which is preliminary data.</text>
</comment>
<evidence type="ECO:0000313" key="1">
    <source>
        <dbReference type="EMBL" id="EIA08959.1"/>
    </source>
</evidence>
<name>H7FRH6_FLAFP</name>
<dbReference type="Proteomes" id="UP000005566">
    <property type="component" value="Unassembled WGS sequence"/>
</dbReference>
<keyword evidence="2" id="KW-1185">Reference proteome</keyword>
<proteinExistence type="predicted"/>
<dbReference type="STRING" id="1086011.HJ01_01725"/>
<protein>
    <submittedName>
        <fullName evidence="1">Uncharacterized protein</fullName>
    </submittedName>
</protein>
<sequence length="52" mass="5916">MSFLFLWIVFLGAEGFVFKTTFGPAVHYNPRPLRKGSGFSFPSGLLRTFLFL</sequence>